<dbReference type="RefSeq" id="WP_115491355.1">
    <property type="nucleotide sequence ID" value="NZ_JACHWW010000001.1"/>
</dbReference>
<protein>
    <submittedName>
        <fullName evidence="1">DUF3617 family protein</fullName>
    </submittedName>
</protein>
<dbReference type="Proteomes" id="UP000254101">
    <property type="component" value="Unassembled WGS sequence"/>
</dbReference>
<reference evidence="1 2" key="1">
    <citation type="submission" date="2018-07" db="EMBL/GenBank/DDBJ databases">
        <title>Erythrobacter nanhaiensis sp. nov., a novel member of the genus Erythrobacter isolated from the South China Sea.</title>
        <authorList>
            <person name="Chen X."/>
            <person name="Liu J."/>
        </authorList>
    </citation>
    <scope>NUCLEOTIDE SEQUENCE [LARGE SCALE GENOMIC DNA]</scope>
    <source>
        <strain evidence="1 2">S-5</strain>
    </source>
</reference>
<evidence type="ECO:0000313" key="2">
    <source>
        <dbReference type="Proteomes" id="UP000254101"/>
    </source>
</evidence>
<organism evidence="1 2">
    <name type="scientific">Alteriqipengyuania lutimaris</name>
    <dbReference type="NCBI Taxonomy" id="1538146"/>
    <lineage>
        <taxon>Bacteria</taxon>
        <taxon>Pseudomonadati</taxon>
        <taxon>Pseudomonadota</taxon>
        <taxon>Alphaproteobacteria</taxon>
        <taxon>Sphingomonadales</taxon>
        <taxon>Erythrobacteraceae</taxon>
        <taxon>Alteriqipengyuania</taxon>
    </lineage>
</organism>
<comment type="caution">
    <text evidence="1">The sequence shown here is derived from an EMBL/GenBank/DDBJ whole genome shotgun (WGS) entry which is preliminary data.</text>
</comment>
<dbReference type="InterPro" id="IPR022061">
    <property type="entry name" value="DUF3617"/>
</dbReference>
<evidence type="ECO:0000313" key="1">
    <source>
        <dbReference type="EMBL" id="RDS77134.1"/>
    </source>
</evidence>
<dbReference type="Pfam" id="PF12276">
    <property type="entry name" value="DUF3617"/>
    <property type="match status" value="1"/>
</dbReference>
<sequence length="166" mass="17068">MRIASLGGLALCLIPLLSGCGETPYAPEVGEDAPLEGDIRLQPGLYRMQITIGGPQGGPTGSQFADDTTCLTAEDVAGGNRDMLLAMQGRGSCRFETYNLDGETLDAVMVCAGDGFQPETTARISGTVTPTATDLTMSVEGFGEGAGGVEMQVASERIGDCPADAE</sequence>
<gene>
    <name evidence="1" type="ORF">DL238_05570</name>
</gene>
<dbReference type="AlphaFoldDB" id="A0A395LNQ1"/>
<accession>A0A395LNQ1</accession>
<dbReference type="OrthoDB" id="7405484at2"/>
<dbReference type="PROSITE" id="PS51257">
    <property type="entry name" value="PROKAR_LIPOPROTEIN"/>
    <property type="match status" value="1"/>
</dbReference>
<keyword evidence="2" id="KW-1185">Reference proteome</keyword>
<name>A0A395LNQ1_9SPHN</name>
<proteinExistence type="predicted"/>
<dbReference type="EMBL" id="QRBB01000001">
    <property type="protein sequence ID" value="RDS77134.1"/>
    <property type="molecule type" value="Genomic_DNA"/>
</dbReference>